<sequence length="326" mass="37074">MNKSTPWFLDAQLARVANMMPITDLADYQKARAMIEKFKHFIGKAEKDERVVISEYFIDRLKEDSALRVRVYSPAGKPNDKKPCLVYMHGGGFVLGDLEVEHMRCQRMSIECECVVVSVDFRLPPEYPFPHGLNDCYLALTWVANSAHKINIDSTRIAVGGCSTGATLAASLALMARDNDGPNLIFQFLLYPALDDRLNTESMSEFENIPGGDRIAAERMWKYYLTDVEGEPSYLAVPNRADDLTRLPHTYLMTNDVEVYRDEVFSYASRLLKAGVPTEFHCYSGTFHAFEYMVRTADISIKALEQQMYVLRRALHSPPMANIREK</sequence>
<dbReference type="InterPro" id="IPR013094">
    <property type="entry name" value="AB_hydrolase_3"/>
</dbReference>
<evidence type="ECO:0000259" key="2">
    <source>
        <dbReference type="Pfam" id="PF07859"/>
    </source>
</evidence>
<evidence type="ECO:0000313" key="3">
    <source>
        <dbReference type="EMBL" id="REF26469.1"/>
    </source>
</evidence>
<accession>A0A3D9UAP3</accession>
<name>A0A3D9UAP3_9GAMM</name>
<dbReference type="Proteomes" id="UP000256294">
    <property type="component" value="Unassembled WGS sequence"/>
</dbReference>
<dbReference type="PANTHER" id="PTHR48081">
    <property type="entry name" value="AB HYDROLASE SUPERFAMILY PROTEIN C4A8.06C"/>
    <property type="match status" value="1"/>
</dbReference>
<reference evidence="3 4" key="1">
    <citation type="submission" date="2018-08" db="EMBL/GenBank/DDBJ databases">
        <title>Genomic Encyclopedia of Archaeal and Bacterial Type Strains, Phase II (KMG-II): from individual species to whole genera.</title>
        <authorList>
            <person name="Goeker M."/>
        </authorList>
    </citation>
    <scope>NUCLEOTIDE SEQUENCE [LARGE SCALE GENOMIC DNA]</scope>
    <source>
        <strain evidence="3 4">DSM 17905</strain>
    </source>
</reference>
<evidence type="ECO:0000313" key="4">
    <source>
        <dbReference type="Proteomes" id="UP000256294"/>
    </source>
</evidence>
<feature type="domain" description="Alpha/beta hydrolase fold-3" evidence="2">
    <location>
        <begin position="85"/>
        <end position="290"/>
    </location>
</feature>
<dbReference type="GO" id="GO:0016787">
    <property type="term" value="F:hydrolase activity"/>
    <property type="evidence" value="ECO:0007669"/>
    <property type="project" value="UniProtKB-KW"/>
</dbReference>
<organism evidence="3 4">
    <name type="scientific">Xenorhabdus cabanillasii</name>
    <dbReference type="NCBI Taxonomy" id="351673"/>
    <lineage>
        <taxon>Bacteria</taxon>
        <taxon>Pseudomonadati</taxon>
        <taxon>Pseudomonadota</taxon>
        <taxon>Gammaproteobacteria</taxon>
        <taxon>Enterobacterales</taxon>
        <taxon>Morganellaceae</taxon>
        <taxon>Xenorhabdus</taxon>
    </lineage>
</organism>
<dbReference type="InterPro" id="IPR050300">
    <property type="entry name" value="GDXG_lipolytic_enzyme"/>
</dbReference>
<comment type="caution">
    <text evidence="3">The sequence shown here is derived from an EMBL/GenBank/DDBJ whole genome shotgun (WGS) entry which is preliminary data.</text>
</comment>
<dbReference type="RefSeq" id="WP_115825779.1">
    <property type="nucleotide sequence ID" value="NZ_QTUB01000001.1"/>
</dbReference>
<proteinExistence type="predicted"/>
<keyword evidence="4" id="KW-1185">Reference proteome</keyword>
<protein>
    <submittedName>
        <fullName evidence="3">Acetyl esterase/lipase</fullName>
    </submittedName>
</protein>
<dbReference type="InterPro" id="IPR029058">
    <property type="entry name" value="AB_hydrolase_fold"/>
</dbReference>
<dbReference type="Pfam" id="PF07859">
    <property type="entry name" value="Abhydrolase_3"/>
    <property type="match status" value="1"/>
</dbReference>
<dbReference type="AlphaFoldDB" id="A0A3D9UAP3"/>
<keyword evidence="1" id="KW-0378">Hydrolase</keyword>
<gene>
    <name evidence="3" type="ORF">BDD26_1114</name>
</gene>
<dbReference type="EMBL" id="QTUB01000001">
    <property type="protein sequence ID" value="REF26469.1"/>
    <property type="molecule type" value="Genomic_DNA"/>
</dbReference>
<evidence type="ECO:0000256" key="1">
    <source>
        <dbReference type="ARBA" id="ARBA00022801"/>
    </source>
</evidence>
<dbReference type="Gene3D" id="3.40.50.1820">
    <property type="entry name" value="alpha/beta hydrolase"/>
    <property type="match status" value="1"/>
</dbReference>
<dbReference type="PANTHER" id="PTHR48081:SF8">
    <property type="entry name" value="ALPHA_BETA HYDROLASE FOLD-3 DOMAIN-CONTAINING PROTEIN-RELATED"/>
    <property type="match status" value="1"/>
</dbReference>
<dbReference type="SUPFAM" id="SSF53474">
    <property type="entry name" value="alpha/beta-Hydrolases"/>
    <property type="match status" value="1"/>
</dbReference>